<gene>
    <name evidence="1" type="ORF">PRZ48_010992</name>
</gene>
<comment type="caution">
    <text evidence="1">The sequence shown here is derived from an EMBL/GenBank/DDBJ whole genome shotgun (WGS) entry which is preliminary data.</text>
</comment>
<name>A0ABR0EA72_ZASCE</name>
<evidence type="ECO:0000313" key="1">
    <source>
        <dbReference type="EMBL" id="KAK4498334.1"/>
    </source>
</evidence>
<reference evidence="1 2" key="1">
    <citation type="journal article" date="2023" name="G3 (Bethesda)">
        <title>A chromosome-level genome assembly of Zasmidium syzygii isolated from banana leaves.</title>
        <authorList>
            <person name="van Westerhoven A.C."/>
            <person name="Mehrabi R."/>
            <person name="Talebi R."/>
            <person name="Steentjes M.B.F."/>
            <person name="Corcolon B."/>
            <person name="Chong P.A."/>
            <person name="Kema G.H.J."/>
            <person name="Seidl M.F."/>
        </authorList>
    </citation>
    <scope>NUCLEOTIDE SEQUENCE [LARGE SCALE GENOMIC DNA]</scope>
    <source>
        <strain evidence="1 2">P124</strain>
    </source>
</reference>
<keyword evidence="2" id="KW-1185">Reference proteome</keyword>
<evidence type="ECO:0000313" key="2">
    <source>
        <dbReference type="Proteomes" id="UP001305779"/>
    </source>
</evidence>
<proteinExistence type="predicted"/>
<organism evidence="1 2">
    <name type="scientific">Zasmidium cellare</name>
    <name type="common">Wine cellar mold</name>
    <name type="synonym">Racodium cellare</name>
    <dbReference type="NCBI Taxonomy" id="395010"/>
    <lineage>
        <taxon>Eukaryota</taxon>
        <taxon>Fungi</taxon>
        <taxon>Dikarya</taxon>
        <taxon>Ascomycota</taxon>
        <taxon>Pezizomycotina</taxon>
        <taxon>Dothideomycetes</taxon>
        <taxon>Dothideomycetidae</taxon>
        <taxon>Mycosphaerellales</taxon>
        <taxon>Mycosphaerellaceae</taxon>
        <taxon>Zasmidium</taxon>
    </lineage>
</organism>
<dbReference type="Proteomes" id="UP001305779">
    <property type="component" value="Unassembled WGS sequence"/>
</dbReference>
<dbReference type="EMBL" id="JAXOVC010000008">
    <property type="protein sequence ID" value="KAK4498334.1"/>
    <property type="molecule type" value="Genomic_DNA"/>
</dbReference>
<sequence length="220" mass="24726">MPAGFLDLSAELRNQVYHDALVHDREEGKIATVALLRANRQIHNEAHGVLHAQSTFLISVSPIKSRHRINKMVGAASSLKFGGDCLALPYYRTTTSERVLRALPQAMLKVSKIKVRIQVPELSRRGSIEVLNQPIDRFTAALWRHLNSDQQKRQLEVTLVNEGCYAGSRSQIADDFIGLAFLGSHVDLKLQLFDEEAVEHVQSLRKAILDTSKETITEMY</sequence>
<protein>
    <submittedName>
        <fullName evidence="1">Uncharacterized protein</fullName>
    </submittedName>
</protein>
<accession>A0ABR0EA72</accession>